<dbReference type="InterPro" id="IPR018289">
    <property type="entry name" value="MULE_transposase_dom"/>
</dbReference>
<reference evidence="7" key="2">
    <citation type="submission" date="2025-08" db="UniProtKB">
        <authorList>
            <consortium name="RefSeq"/>
        </authorList>
    </citation>
    <scope>IDENTIFICATION</scope>
    <source>
        <tissue evidence="7">Leaf</tissue>
    </source>
</reference>
<dbReference type="InterPro" id="IPR004332">
    <property type="entry name" value="Transposase_MuDR"/>
</dbReference>
<dbReference type="Pfam" id="PF03108">
    <property type="entry name" value="DBD_Tnp_Mut"/>
    <property type="match status" value="1"/>
</dbReference>
<gene>
    <name evidence="7" type="primary">LOC104748628</name>
</gene>
<evidence type="ECO:0000256" key="1">
    <source>
        <dbReference type="ARBA" id="ARBA00022723"/>
    </source>
</evidence>
<dbReference type="PANTHER" id="PTHR31973:SF113">
    <property type="entry name" value="PROTEIN FAR1-RELATED SEQUENCE 5-LIKE"/>
    <property type="match status" value="1"/>
</dbReference>
<evidence type="ECO:0000256" key="4">
    <source>
        <dbReference type="PROSITE-ProRule" id="PRU00325"/>
    </source>
</evidence>
<keyword evidence="3" id="KW-0862">Zinc</keyword>
<evidence type="ECO:0000256" key="3">
    <source>
        <dbReference type="ARBA" id="ARBA00022833"/>
    </source>
</evidence>
<keyword evidence="1" id="KW-0479">Metal-binding</keyword>
<dbReference type="GeneID" id="104748628"/>
<dbReference type="PANTHER" id="PTHR31973">
    <property type="entry name" value="POLYPROTEIN, PUTATIVE-RELATED"/>
    <property type="match status" value="1"/>
</dbReference>
<dbReference type="Pfam" id="PF10551">
    <property type="entry name" value="MULE"/>
    <property type="match status" value="1"/>
</dbReference>
<reference evidence="6" key="1">
    <citation type="journal article" date="2014" name="Nat. Commun.">
        <title>The emerging biofuel crop Camelina sativa retains a highly undifferentiated hexaploid genome structure.</title>
        <authorList>
            <person name="Kagale S."/>
            <person name="Koh C."/>
            <person name="Nixon J."/>
            <person name="Bollina V."/>
            <person name="Clarke W.E."/>
            <person name="Tuteja R."/>
            <person name="Spillane C."/>
            <person name="Robinson S.J."/>
            <person name="Links M.G."/>
            <person name="Clarke C."/>
            <person name="Higgins E.E."/>
            <person name="Huebert T."/>
            <person name="Sharpe A.G."/>
            <person name="Parkin I.A."/>
        </authorList>
    </citation>
    <scope>NUCLEOTIDE SEQUENCE [LARGE SCALE GENOMIC DNA]</scope>
    <source>
        <strain evidence="6">cv. DH55</strain>
    </source>
</reference>
<keyword evidence="6" id="KW-1185">Reference proteome</keyword>
<dbReference type="RefSeq" id="XP_010468538.1">
    <property type="nucleotide sequence ID" value="XM_010470236.1"/>
</dbReference>
<evidence type="ECO:0000259" key="5">
    <source>
        <dbReference type="PROSITE" id="PS50966"/>
    </source>
</evidence>
<evidence type="ECO:0000313" key="6">
    <source>
        <dbReference type="Proteomes" id="UP000694864"/>
    </source>
</evidence>
<dbReference type="Proteomes" id="UP000694864">
    <property type="component" value="Chromosome 15"/>
</dbReference>
<accession>A0ABM0WBC0</accession>
<dbReference type="Pfam" id="PF04434">
    <property type="entry name" value="SWIM"/>
    <property type="match status" value="1"/>
</dbReference>
<name>A0ABM0WBC0_CAMSA</name>
<dbReference type="InterPro" id="IPR006564">
    <property type="entry name" value="Znf_PMZ"/>
</dbReference>
<organism evidence="6 7">
    <name type="scientific">Camelina sativa</name>
    <name type="common">False flax</name>
    <name type="synonym">Myagrum sativum</name>
    <dbReference type="NCBI Taxonomy" id="90675"/>
    <lineage>
        <taxon>Eukaryota</taxon>
        <taxon>Viridiplantae</taxon>
        <taxon>Streptophyta</taxon>
        <taxon>Embryophyta</taxon>
        <taxon>Tracheophyta</taxon>
        <taxon>Spermatophyta</taxon>
        <taxon>Magnoliopsida</taxon>
        <taxon>eudicotyledons</taxon>
        <taxon>Gunneridae</taxon>
        <taxon>Pentapetalae</taxon>
        <taxon>rosids</taxon>
        <taxon>malvids</taxon>
        <taxon>Brassicales</taxon>
        <taxon>Brassicaceae</taxon>
        <taxon>Camelineae</taxon>
        <taxon>Camelina</taxon>
    </lineage>
</organism>
<protein>
    <submittedName>
        <fullName evidence="7">Uncharacterized protein LOC104748628</fullName>
    </submittedName>
</protein>
<keyword evidence="2 4" id="KW-0863">Zinc-finger</keyword>
<dbReference type="PROSITE" id="PS50966">
    <property type="entry name" value="ZF_SWIM"/>
    <property type="match status" value="1"/>
</dbReference>
<sequence>MIELYSVCGLWKLNNNIHWEFEMDNERGASLINIDENTRFSELVKILLEDFDIDIQAQCLKLSYSLPAKSSTIGSIPIFIRNDRQLEAFKLKYAQSGGVLHLCVTVEDFCEIVEQGQPSSTPFIESVTAVTQDQTSSNLLVGNVIDVYTHTQDQPIPNSYVEGVPRNMTTSVGYPSCSSHSTGLIDVDSLFCGKLFKDKTEMRSQMRMYAVKHSFEFHTFKSDNKRYVLKCIDEKCSWRLLATKAKASDSFVVRKYSSQHSCDSALRNVNHRQATARTLAGLVSNHFAGGKLPLRPKQLMEIFRNDHGVGVSYSKAWRAQEHASELARGIPADSYEVLPSWFHMIEKKNPGTITYIKADSDNKFRYGFLAFGASIRGFKLMRKVISIDGAHLKSKYKGTLLAASAQDGNFQLYPIAFAVVDSENDASWDWFLRCLKTIIPDEEDLVFVSDRASSIATALSVNYVHAHHGICTFHLQKNLETRFRASASLLPVVHDASRAYTQYDFDYLFTQISNGDPDLGEYLWQADIRKWSRAYSPSNRYNIMTSNCAESINSRLKETREYPIVCLFDTIRSILTRWFNERREESCRHPYAVTTKVGNKMNESYNNTTRWLEVSQVNENIFEVKAALKTYMVNLDTRKCTCCMFDIDKFPCAHGIAAAKHVNLNENMFVDDYHSTERWRLAYSESIHPVGDMEYWEIPESVSTSIRPPSTRIPSGRRKKKRIASSWEYGKAKTNSKQYKCSRCGQCGHNKSSCVAAI</sequence>
<dbReference type="InterPro" id="IPR007527">
    <property type="entry name" value="Znf_SWIM"/>
</dbReference>
<proteinExistence type="predicted"/>
<feature type="domain" description="SWIM-type" evidence="5">
    <location>
        <begin position="631"/>
        <end position="663"/>
    </location>
</feature>
<evidence type="ECO:0000256" key="2">
    <source>
        <dbReference type="ARBA" id="ARBA00022771"/>
    </source>
</evidence>
<dbReference type="SMART" id="SM00575">
    <property type="entry name" value="ZnF_PMZ"/>
    <property type="match status" value="1"/>
</dbReference>
<evidence type="ECO:0000313" key="7">
    <source>
        <dbReference type="RefSeq" id="XP_010468538.1"/>
    </source>
</evidence>